<evidence type="ECO:0000256" key="8">
    <source>
        <dbReference type="SAM" id="Phobius"/>
    </source>
</evidence>
<dbReference type="EMBL" id="STGX01000011">
    <property type="protein sequence ID" value="THV27231.1"/>
    <property type="molecule type" value="Genomic_DNA"/>
</dbReference>
<protein>
    <recommendedName>
        <fullName evidence="9">Pycsar effector protein domain-containing protein</fullName>
    </recommendedName>
</protein>
<dbReference type="RefSeq" id="WP_136530574.1">
    <property type="nucleotide sequence ID" value="NZ_STGX01000011.1"/>
</dbReference>
<evidence type="ECO:0000313" key="11">
    <source>
        <dbReference type="Proteomes" id="UP000305792"/>
    </source>
</evidence>
<evidence type="ECO:0000256" key="4">
    <source>
        <dbReference type="ARBA" id="ARBA00022741"/>
    </source>
</evidence>
<dbReference type="AlphaFoldDB" id="A0A4S8PBZ4"/>
<keyword evidence="4" id="KW-0547">Nucleotide-binding</keyword>
<feature type="domain" description="Pycsar effector protein" evidence="9">
    <location>
        <begin position="23"/>
        <end position="167"/>
    </location>
</feature>
<keyword evidence="5 8" id="KW-1133">Transmembrane helix</keyword>
<evidence type="ECO:0000259" key="9">
    <source>
        <dbReference type="Pfam" id="PF18967"/>
    </source>
</evidence>
<dbReference type="Pfam" id="PF18967">
    <property type="entry name" value="PycTM"/>
    <property type="match status" value="1"/>
</dbReference>
<feature type="transmembrane region" description="Helical" evidence="8">
    <location>
        <begin position="38"/>
        <end position="56"/>
    </location>
</feature>
<feature type="transmembrane region" description="Helical" evidence="8">
    <location>
        <begin position="68"/>
        <end position="89"/>
    </location>
</feature>
<keyword evidence="2" id="KW-1003">Cell membrane</keyword>
<keyword evidence="11" id="KW-1185">Reference proteome</keyword>
<dbReference type="GO" id="GO:0051607">
    <property type="term" value="P:defense response to virus"/>
    <property type="evidence" value="ECO:0007669"/>
    <property type="project" value="UniProtKB-KW"/>
</dbReference>
<keyword evidence="7 8" id="KW-0472">Membrane</keyword>
<dbReference type="GO" id="GO:0005886">
    <property type="term" value="C:plasma membrane"/>
    <property type="evidence" value="ECO:0007669"/>
    <property type="project" value="UniProtKB-SubCell"/>
</dbReference>
<sequence>MEVNIEQAHSKTVETALHEIHRQADGSRHMISNADTKASLLAAGTTPLAGLLLAAPSLTGSSDTASTLAWAGATFMLAGIGCLGAVVWPRLPAGDTGIRASANQPPEVVAQRILKNYGDSKMLLAASAKELSVLSTLALIKFKRLRAAMVCFAIAAVLMLATAIAFALSG</sequence>
<keyword evidence="6" id="KW-0051">Antiviral defense</keyword>
<dbReference type="InterPro" id="IPR043760">
    <property type="entry name" value="PycTM_dom"/>
</dbReference>
<comment type="caution">
    <text evidence="10">The sequence shown here is derived from an EMBL/GenBank/DDBJ whole genome shotgun (WGS) entry which is preliminary data.</text>
</comment>
<reference evidence="10 11" key="1">
    <citation type="journal article" date="2018" name="Int. J. Syst. Evol. Microbiol.">
        <title>Glycomyces paridis sp. nov., isolated from the medicinal plant Paris polyphylla.</title>
        <authorList>
            <person name="Fang X.M."/>
            <person name="Bai J.L."/>
            <person name="Su J."/>
            <person name="Zhao L.L."/>
            <person name="Liu H.Y."/>
            <person name="Ma B.P."/>
            <person name="Zhang Y.Q."/>
            <person name="Yu L.Y."/>
        </authorList>
    </citation>
    <scope>NUCLEOTIDE SEQUENCE [LARGE SCALE GENOMIC DNA]</scope>
    <source>
        <strain evidence="10 11">CPCC 204357</strain>
    </source>
</reference>
<feature type="transmembrane region" description="Helical" evidence="8">
    <location>
        <begin position="147"/>
        <end position="168"/>
    </location>
</feature>
<accession>A0A4S8PBZ4</accession>
<evidence type="ECO:0000256" key="2">
    <source>
        <dbReference type="ARBA" id="ARBA00022475"/>
    </source>
</evidence>
<evidence type="ECO:0000256" key="7">
    <source>
        <dbReference type="ARBA" id="ARBA00023136"/>
    </source>
</evidence>
<proteinExistence type="predicted"/>
<evidence type="ECO:0000313" key="10">
    <source>
        <dbReference type="EMBL" id="THV27231.1"/>
    </source>
</evidence>
<evidence type="ECO:0000256" key="6">
    <source>
        <dbReference type="ARBA" id="ARBA00023118"/>
    </source>
</evidence>
<organism evidence="10 11">
    <name type="scientific">Glycomyces paridis</name>
    <dbReference type="NCBI Taxonomy" id="2126555"/>
    <lineage>
        <taxon>Bacteria</taxon>
        <taxon>Bacillati</taxon>
        <taxon>Actinomycetota</taxon>
        <taxon>Actinomycetes</taxon>
        <taxon>Glycomycetales</taxon>
        <taxon>Glycomycetaceae</taxon>
        <taxon>Glycomyces</taxon>
    </lineage>
</organism>
<dbReference type="GO" id="GO:0000166">
    <property type="term" value="F:nucleotide binding"/>
    <property type="evidence" value="ECO:0007669"/>
    <property type="project" value="UniProtKB-KW"/>
</dbReference>
<dbReference type="Proteomes" id="UP000305792">
    <property type="component" value="Unassembled WGS sequence"/>
</dbReference>
<gene>
    <name evidence="10" type="ORF">E9998_15315</name>
</gene>
<dbReference type="OrthoDB" id="5194778at2"/>
<evidence type="ECO:0000256" key="5">
    <source>
        <dbReference type="ARBA" id="ARBA00022989"/>
    </source>
</evidence>
<evidence type="ECO:0000256" key="1">
    <source>
        <dbReference type="ARBA" id="ARBA00004236"/>
    </source>
</evidence>
<evidence type="ECO:0000256" key="3">
    <source>
        <dbReference type="ARBA" id="ARBA00022692"/>
    </source>
</evidence>
<keyword evidence="3 8" id="KW-0812">Transmembrane</keyword>
<name>A0A4S8PBZ4_9ACTN</name>
<comment type="subcellular location">
    <subcellularLocation>
        <location evidence="1">Cell membrane</location>
    </subcellularLocation>
</comment>